<dbReference type="Pfam" id="PF02899">
    <property type="entry name" value="Phage_int_SAM_1"/>
    <property type="match status" value="1"/>
</dbReference>
<dbReference type="GO" id="GO:0051301">
    <property type="term" value="P:cell division"/>
    <property type="evidence" value="ECO:0007669"/>
    <property type="project" value="UniProtKB-KW"/>
</dbReference>
<dbReference type="GO" id="GO:0005737">
    <property type="term" value="C:cytoplasm"/>
    <property type="evidence" value="ECO:0007669"/>
    <property type="project" value="UniProtKB-SubCell"/>
</dbReference>
<dbReference type="InterPro" id="IPR004107">
    <property type="entry name" value="Integrase_SAM-like_N"/>
</dbReference>
<protein>
    <recommendedName>
        <fullName evidence="14">Tyrosine recombinase XerC</fullName>
    </recommendedName>
</protein>
<keyword evidence="2" id="KW-0963">Cytoplasm</keyword>
<dbReference type="PANTHER" id="PTHR30349:SF77">
    <property type="entry name" value="TYROSINE RECOMBINASE XERC"/>
    <property type="match status" value="1"/>
</dbReference>
<dbReference type="Gene3D" id="1.10.443.10">
    <property type="entry name" value="Intergrase catalytic core"/>
    <property type="match status" value="1"/>
</dbReference>
<dbReference type="InterPro" id="IPR050090">
    <property type="entry name" value="Tyrosine_recombinase_XerCD"/>
</dbReference>
<proteinExistence type="predicted"/>
<dbReference type="AlphaFoldDB" id="H1Q3Q4"/>
<dbReference type="PANTHER" id="PTHR30349">
    <property type="entry name" value="PHAGE INTEGRASE-RELATED"/>
    <property type="match status" value="1"/>
</dbReference>
<keyword evidence="13" id="KW-1185">Reference proteome</keyword>
<evidence type="ECO:0000256" key="5">
    <source>
        <dbReference type="ARBA" id="ARBA00022908"/>
    </source>
</evidence>
<evidence type="ECO:0000259" key="11">
    <source>
        <dbReference type="PROSITE" id="PS51900"/>
    </source>
</evidence>
<evidence type="ECO:0000256" key="4">
    <source>
        <dbReference type="ARBA" id="ARBA00022829"/>
    </source>
</evidence>
<evidence type="ECO:0000313" key="13">
    <source>
        <dbReference type="Proteomes" id="UP000016023"/>
    </source>
</evidence>
<accession>H1Q3Q4</accession>
<dbReference type="eggNOG" id="COG4974">
    <property type="taxonomic scope" value="Bacteria"/>
</dbReference>
<dbReference type="InterPro" id="IPR044068">
    <property type="entry name" value="CB"/>
</dbReference>
<keyword evidence="8" id="KW-0131">Cell cycle</keyword>
<dbReference type="GO" id="GO:0007059">
    <property type="term" value="P:chromosome segregation"/>
    <property type="evidence" value="ECO:0007669"/>
    <property type="project" value="UniProtKB-KW"/>
</dbReference>
<keyword evidence="6 9" id="KW-0238">DNA-binding</keyword>
<dbReference type="InterPro" id="IPR010998">
    <property type="entry name" value="Integrase_recombinase_N"/>
</dbReference>
<dbReference type="InterPro" id="IPR011010">
    <property type="entry name" value="DNA_brk_join_enz"/>
</dbReference>
<dbReference type="InterPro" id="IPR002104">
    <property type="entry name" value="Integrase_catalytic"/>
</dbReference>
<dbReference type="RefSeq" id="WP_006953030.1">
    <property type="nucleotide sequence ID" value="NZ_JH594522.1"/>
</dbReference>
<comment type="caution">
    <text evidence="12">The sequence shown here is derived from an EMBL/GenBank/DDBJ whole genome shotgun (WGS) entry which is preliminary data.</text>
</comment>
<evidence type="ECO:0000256" key="9">
    <source>
        <dbReference type="PROSITE-ProRule" id="PRU01248"/>
    </source>
</evidence>
<dbReference type="PATRIC" id="fig|883158.3.peg.1541"/>
<dbReference type="STRING" id="883158.HMPREF9140_01542"/>
<evidence type="ECO:0000313" key="12">
    <source>
        <dbReference type="EMBL" id="EHO68760.1"/>
    </source>
</evidence>
<feature type="domain" description="Tyr recombinase" evidence="10">
    <location>
        <begin position="106"/>
        <end position="288"/>
    </location>
</feature>
<reference evidence="12 13" key="1">
    <citation type="submission" date="2011-12" db="EMBL/GenBank/DDBJ databases">
        <title>The Genome Sequence of Prevotella micans F0438.</title>
        <authorList>
            <consortium name="The Broad Institute Genome Sequencing Platform"/>
            <person name="Earl A."/>
            <person name="Ward D."/>
            <person name="Feldgarden M."/>
            <person name="Gevers D."/>
            <person name="Izard J."/>
            <person name="Baranova O.V."/>
            <person name="Blanton J.M."/>
            <person name="Wade W.G."/>
            <person name="Dewhirst F.E."/>
            <person name="Young S.K."/>
            <person name="Zeng Q."/>
            <person name="Gargeya S."/>
            <person name="Fitzgerald M."/>
            <person name="Haas B."/>
            <person name="Abouelleil A."/>
            <person name="Alvarado L."/>
            <person name="Arachchi H.M."/>
            <person name="Berlin A."/>
            <person name="Chapman S.B."/>
            <person name="Gearin G."/>
            <person name="Goldberg J."/>
            <person name="Griggs A."/>
            <person name="Gujja S."/>
            <person name="Hansen M."/>
            <person name="Heiman D."/>
            <person name="Howarth C."/>
            <person name="Larimer J."/>
            <person name="Lui A."/>
            <person name="MacDonald P.J.P."/>
            <person name="McCowen C."/>
            <person name="Montmayeur A."/>
            <person name="Murphy C."/>
            <person name="Neiman D."/>
            <person name="Pearson M."/>
            <person name="Priest M."/>
            <person name="Roberts A."/>
            <person name="Saif S."/>
            <person name="Shea T."/>
            <person name="Sisk P."/>
            <person name="Stolte C."/>
            <person name="Sykes S."/>
            <person name="Wortman J."/>
            <person name="Nusbaum C."/>
            <person name="Birren B."/>
        </authorList>
    </citation>
    <scope>NUCLEOTIDE SEQUENCE [LARGE SCALE GENOMIC DNA]</scope>
    <source>
        <strain evidence="12 13">F0438</strain>
    </source>
</reference>
<dbReference type="SUPFAM" id="SSF56349">
    <property type="entry name" value="DNA breaking-rejoining enzymes"/>
    <property type="match status" value="1"/>
</dbReference>
<keyword evidence="7" id="KW-0233">DNA recombination</keyword>
<dbReference type="GO" id="GO:0003677">
    <property type="term" value="F:DNA binding"/>
    <property type="evidence" value="ECO:0007669"/>
    <property type="project" value="UniProtKB-UniRule"/>
</dbReference>
<feature type="domain" description="Core-binding (CB)" evidence="11">
    <location>
        <begin position="1"/>
        <end position="85"/>
    </location>
</feature>
<dbReference type="PROSITE" id="PS51898">
    <property type="entry name" value="TYR_RECOMBINASE"/>
    <property type="match status" value="1"/>
</dbReference>
<name>H1Q3Q4_9BACT</name>
<keyword evidence="4" id="KW-0159">Chromosome partition</keyword>
<dbReference type="Proteomes" id="UP000016023">
    <property type="component" value="Unassembled WGS sequence"/>
</dbReference>
<dbReference type="GO" id="GO:0006310">
    <property type="term" value="P:DNA recombination"/>
    <property type="evidence" value="ECO:0007669"/>
    <property type="project" value="UniProtKB-KW"/>
</dbReference>
<sequence length="294" mass="34704">MLEVDNFLNYLSLERNYSPCTIDGYGRDLKHFEQFFKKQEENLNWETIDSDIIRNWIEEMMNRGNSATSINRRLSALRSFYRYAQKRKIISQNPARCIKAPKRKRALPYFLKEKEMDNLLDKTKRSKKYNDTLAHTIIMVFYETGIRLSELLNLNDADVNYITKEIKVIGKRNKHRIIPFGEELYEALKSYRNQRNQEVESHSEAFFQTPKGTRMTIDRVREIVKQELSKVSSIEKRSPHVLRHTFATAMLNNKANLESVKELLGHKSLSTTEIYTHVTFDQLKSAYKSSHPRV</sequence>
<gene>
    <name evidence="12" type="ORF">HMPREF9140_01542</name>
</gene>
<dbReference type="InterPro" id="IPR013762">
    <property type="entry name" value="Integrase-like_cat_sf"/>
</dbReference>
<evidence type="ECO:0000256" key="2">
    <source>
        <dbReference type="ARBA" id="ARBA00022490"/>
    </source>
</evidence>
<evidence type="ECO:0000256" key="6">
    <source>
        <dbReference type="ARBA" id="ARBA00023125"/>
    </source>
</evidence>
<evidence type="ECO:0008006" key="14">
    <source>
        <dbReference type="Google" id="ProtNLM"/>
    </source>
</evidence>
<comment type="subcellular location">
    <subcellularLocation>
        <location evidence="1">Cytoplasm</location>
    </subcellularLocation>
</comment>
<evidence type="ECO:0000256" key="3">
    <source>
        <dbReference type="ARBA" id="ARBA00022618"/>
    </source>
</evidence>
<dbReference type="PROSITE" id="PS51900">
    <property type="entry name" value="CB"/>
    <property type="match status" value="1"/>
</dbReference>
<dbReference type="Gene3D" id="1.10.150.130">
    <property type="match status" value="1"/>
</dbReference>
<dbReference type="EMBL" id="AGWK01000041">
    <property type="protein sequence ID" value="EHO68760.1"/>
    <property type="molecule type" value="Genomic_DNA"/>
</dbReference>
<evidence type="ECO:0000256" key="8">
    <source>
        <dbReference type="ARBA" id="ARBA00023306"/>
    </source>
</evidence>
<evidence type="ECO:0000259" key="10">
    <source>
        <dbReference type="PROSITE" id="PS51898"/>
    </source>
</evidence>
<evidence type="ECO:0000256" key="1">
    <source>
        <dbReference type="ARBA" id="ARBA00004496"/>
    </source>
</evidence>
<organism evidence="12 13">
    <name type="scientific">Prevotella micans F0438</name>
    <dbReference type="NCBI Taxonomy" id="883158"/>
    <lineage>
        <taxon>Bacteria</taxon>
        <taxon>Pseudomonadati</taxon>
        <taxon>Bacteroidota</taxon>
        <taxon>Bacteroidia</taxon>
        <taxon>Bacteroidales</taxon>
        <taxon>Prevotellaceae</taxon>
        <taxon>Prevotella</taxon>
    </lineage>
</organism>
<dbReference type="Pfam" id="PF00589">
    <property type="entry name" value="Phage_integrase"/>
    <property type="match status" value="1"/>
</dbReference>
<dbReference type="HOGENOM" id="CLU_027562_9_0_10"/>
<keyword evidence="5" id="KW-0229">DNA integration</keyword>
<evidence type="ECO:0000256" key="7">
    <source>
        <dbReference type="ARBA" id="ARBA00023172"/>
    </source>
</evidence>
<keyword evidence="3" id="KW-0132">Cell division</keyword>
<dbReference type="GO" id="GO:0015074">
    <property type="term" value="P:DNA integration"/>
    <property type="evidence" value="ECO:0007669"/>
    <property type="project" value="UniProtKB-KW"/>
</dbReference>